<gene>
    <name evidence="1" type="ORF">CDG81_04850</name>
</gene>
<organism evidence="1 2">
    <name type="scientific">Actinopolyspora erythraea</name>
    <dbReference type="NCBI Taxonomy" id="414996"/>
    <lineage>
        <taxon>Bacteria</taxon>
        <taxon>Bacillati</taxon>
        <taxon>Actinomycetota</taxon>
        <taxon>Actinomycetes</taxon>
        <taxon>Actinopolysporales</taxon>
        <taxon>Actinopolysporaceae</taxon>
        <taxon>Actinopolyspora</taxon>
    </lineage>
</organism>
<accession>A0A223RPF5</accession>
<dbReference type="KEGG" id="aey:CDG81_04850"/>
<reference evidence="1 2" key="1">
    <citation type="submission" date="2017-08" db="EMBL/GenBank/DDBJ databases">
        <title>The complete genome sequence of moderately halophilic actinomycete Actinopolyspora erythraea YIM 90600, the producer of novel erythromycin, novel actinopolysporins A-C and tubercidin.</title>
        <authorList>
            <person name="Yin M."/>
            <person name="Tang S."/>
        </authorList>
    </citation>
    <scope>NUCLEOTIDE SEQUENCE [LARGE SCALE GENOMIC DNA]</scope>
    <source>
        <strain evidence="1 2">YIM 90600</strain>
    </source>
</reference>
<proteinExistence type="predicted"/>
<dbReference type="AlphaFoldDB" id="A0A223RPF5"/>
<dbReference type="EMBL" id="CP022752">
    <property type="protein sequence ID" value="ASU77754.1"/>
    <property type="molecule type" value="Genomic_DNA"/>
</dbReference>
<evidence type="ECO:0000313" key="2">
    <source>
        <dbReference type="Proteomes" id="UP000215043"/>
    </source>
</evidence>
<sequence length="66" mass="7467">MVRWKNYVYGALYWEGECRNSSGAGTWVKCNKNFYEGSDIWYQGGFRDLDAGGGFIDELGTLTNKA</sequence>
<dbReference type="Proteomes" id="UP000215043">
    <property type="component" value="Chromosome"/>
</dbReference>
<protein>
    <submittedName>
        <fullName evidence="1">Uncharacterized protein</fullName>
    </submittedName>
</protein>
<evidence type="ECO:0000313" key="1">
    <source>
        <dbReference type="EMBL" id="ASU77754.1"/>
    </source>
</evidence>
<name>A0A223RPF5_9ACTN</name>